<reference evidence="2 3" key="1">
    <citation type="submission" date="2019-07" db="EMBL/GenBank/DDBJ databases">
        <title>Tepidimonas taiwanensis I1-1 draft genome.</title>
        <authorList>
            <person name="Da Costa M.S."/>
            <person name="Froufe H.J.C."/>
            <person name="Egas C."/>
            <person name="Albuquerque L."/>
        </authorList>
    </citation>
    <scope>NUCLEOTIDE SEQUENCE [LARGE SCALE GENOMIC DNA]</scope>
    <source>
        <strain evidence="2 3">I1-1</strain>
    </source>
</reference>
<feature type="compositionally biased region" description="Low complexity" evidence="1">
    <location>
        <begin position="153"/>
        <end position="168"/>
    </location>
</feature>
<dbReference type="AlphaFoldDB" id="A0A554XBY8"/>
<dbReference type="STRING" id="307486.GCA_000807215_00132"/>
<dbReference type="InterPro" id="IPR038610">
    <property type="entry name" value="FliK-like_C_sf"/>
</dbReference>
<feature type="compositionally biased region" description="Low complexity" evidence="1">
    <location>
        <begin position="59"/>
        <end position="70"/>
    </location>
</feature>
<feature type="compositionally biased region" description="Basic and acidic residues" evidence="1">
    <location>
        <begin position="203"/>
        <end position="213"/>
    </location>
</feature>
<feature type="compositionally biased region" description="Low complexity" evidence="1">
    <location>
        <begin position="214"/>
        <end position="234"/>
    </location>
</feature>
<accession>A0A554XBY8</accession>
<keyword evidence="3" id="KW-1185">Reference proteome</keyword>
<name>A0A554XBY8_9BURK</name>
<keyword evidence="2" id="KW-0282">Flagellum</keyword>
<evidence type="ECO:0000256" key="1">
    <source>
        <dbReference type="SAM" id="MobiDB-lite"/>
    </source>
</evidence>
<feature type="region of interest" description="Disordered" evidence="1">
    <location>
        <begin position="1"/>
        <end position="175"/>
    </location>
</feature>
<organism evidence="2 3">
    <name type="scientific">Tepidimonas taiwanensis</name>
    <dbReference type="NCBI Taxonomy" id="307486"/>
    <lineage>
        <taxon>Bacteria</taxon>
        <taxon>Pseudomonadati</taxon>
        <taxon>Pseudomonadota</taxon>
        <taxon>Betaproteobacteria</taxon>
        <taxon>Burkholderiales</taxon>
        <taxon>Tepidimonas</taxon>
    </lineage>
</organism>
<protein>
    <submittedName>
        <fullName evidence="2">Flagellar hook-length control protein FliK</fullName>
    </submittedName>
</protein>
<sequence length="382" mass="37743">MKTEVTATPAAHAHAHGPARAGRAQPATPDAAGDDPFADLLAGLFAEADTLPAQDETDTTTATADGVTPPGIAPWTPPPEVGQPVADAAEAGDPAADDASAGRRSPADPTGTSATVGSGQPASAQPFGAWVSTVARGKGRAGPAVRGMEANARDTGATTDAATPATGPGRHGERTVSVALMPPPMIAVAMAEMAPPGLAPDQASRDRRGDDITAKGAAGWGDAPAGASSEAPAATEAAAAWQQALGEAFDSIGAQISLWAAGKAQRASFSVEEGLDDPLAVEVTVSDGVAQLSFRTDDGALRQMIQAQAPGALADALARAGLALGQLDVGAHTARERQGAPADAHPAKRATLTLTAAAEGAAVPGLARPMRSTGGVGLDVYA</sequence>
<evidence type="ECO:0000313" key="3">
    <source>
        <dbReference type="Proteomes" id="UP000317763"/>
    </source>
</evidence>
<dbReference type="Gene3D" id="3.30.750.140">
    <property type="match status" value="1"/>
</dbReference>
<feature type="compositionally biased region" description="Polar residues" evidence="1">
    <location>
        <begin position="110"/>
        <end position="123"/>
    </location>
</feature>
<proteinExistence type="predicted"/>
<keyword evidence="2" id="KW-0969">Cilium</keyword>
<dbReference type="EMBL" id="VJOM01000004">
    <property type="protein sequence ID" value="TSE33345.1"/>
    <property type="molecule type" value="Genomic_DNA"/>
</dbReference>
<dbReference type="Proteomes" id="UP000317763">
    <property type="component" value="Unassembled WGS sequence"/>
</dbReference>
<gene>
    <name evidence="2" type="ORF">Ttaiw_00598</name>
</gene>
<feature type="compositionally biased region" description="Low complexity" evidence="1">
    <location>
        <begin position="1"/>
        <end position="29"/>
    </location>
</feature>
<dbReference type="OrthoDB" id="9157434at2"/>
<dbReference type="CDD" id="cd17470">
    <property type="entry name" value="T3SS_Flik_C"/>
    <property type="match status" value="1"/>
</dbReference>
<feature type="region of interest" description="Disordered" evidence="1">
    <location>
        <begin position="196"/>
        <end position="234"/>
    </location>
</feature>
<feature type="compositionally biased region" description="Low complexity" evidence="1">
    <location>
        <begin position="86"/>
        <end position="108"/>
    </location>
</feature>
<keyword evidence="2" id="KW-0966">Cell projection</keyword>
<feature type="compositionally biased region" description="Pro residues" evidence="1">
    <location>
        <begin position="71"/>
        <end position="81"/>
    </location>
</feature>
<dbReference type="RefSeq" id="WP_043698211.1">
    <property type="nucleotide sequence ID" value="NZ_CP083911.1"/>
</dbReference>
<evidence type="ECO:0000313" key="2">
    <source>
        <dbReference type="EMBL" id="TSE33345.1"/>
    </source>
</evidence>
<comment type="caution">
    <text evidence="2">The sequence shown here is derived from an EMBL/GenBank/DDBJ whole genome shotgun (WGS) entry which is preliminary data.</text>
</comment>